<evidence type="ECO:0000313" key="2">
    <source>
        <dbReference type="Proteomes" id="UP001497382"/>
    </source>
</evidence>
<protein>
    <submittedName>
        <fullName evidence="1">Uncharacterized protein</fullName>
    </submittedName>
</protein>
<accession>A0AAV2A6F2</accession>
<name>A0AAV2A6F2_9ARAC</name>
<comment type="caution">
    <text evidence="1">The sequence shown here is derived from an EMBL/GenBank/DDBJ whole genome shotgun (WGS) entry which is preliminary data.</text>
</comment>
<dbReference type="AlphaFoldDB" id="A0AAV2A6F2"/>
<dbReference type="EMBL" id="CAXIEN010000123">
    <property type="protein sequence ID" value="CAL1279566.1"/>
    <property type="molecule type" value="Genomic_DNA"/>
</dbReference>
<proteinExistence type="predicted"/>
<reference evidence="1 2" key="1">
    <citation type="submission" date="2024-04" db="EMBL/GenBank/DDBJ databases">
        <authorList>
            <person name="Rising A."/>
            <person name="Reimegard J."/>
            <person name="Sonavane S."/>
            <person name="Akerstrom W."/>
            <person name="Nylinder S."/>
            <person name="Hedman E."/>
            <person name="Kallberg Y."/>
        </authorList>
    </citation>
    <scope>NUCLEOTIDE SEQUENCE [LARGE SCALE GENOMIC DNA]</scope>
</reference>
<feature type="non-terminal residue" evidence="1">
    <location>
        <position position="174"/>
    </location>
</feature>
<gene>
    <name evidence="1" type="ORF">LARSCL_LOCUS10446</name>
</gene>
<organism evidence="1 2">
    <name type="scientific">Larinioides sclopetarius</name>
    <dbReference type="NCBI Taxonomy" id="280406"/>
    <lineage>
        <taxon>Eukaryota</taxon>
        <taxon>Metazoa</taxon>
        <taxon>Ecdysozoa</taxon>
        <taxon>Arthropoda</taxon>
        <taxon>Chelicerata</taxon>
        <taxon>Arachnida</taxon>
        <taxon>Araneae</taxon>
        <taxon>Araneomorphae</taxon>
        <taxon>Entelegynae</taxon>
        <taxon>Araneoidea</taxon>
        <taxon>Araneidae</taxon>
        <taxon>Larinioides</taxon>
    </lineage>
</organism>
<dbReference type="Proteomes" id="UP001497382">
    <property type="component" value="Unassembled WGS sequence"/>
</dbReference>
<feature type="non-terminal residue" evidence="1">
    <location>
        <position position="1"/>
    </location>
</feature>
<keyword evidence="2" id="KW-1185">Reference proteome</keyword>
<sequence>HTFVLYIQSQVEETTGCFNSLSYKFPYIDNLNEFLKEFFPEKSWYALKDVRCAASKMHIYEHIHISKKYGDEEKLRNGFEEWIEDNDKIAGTLNKLHTSKENIYFRSTVACPREESSHNGFILTWPETPIGERALPEQLCLTEEGDAIERQCLGDFNIGAYWSQVLKNCASFPS</sequence>
<evidence type="ECO:0000313" key="1">
    <source>
        <dbReference type="EMBL" id="CAL1279566.1"/>
    </source>
</evidence>